<dbReference type="OrthoDB" id="10258608at2759"/>
<gene>
    <name evidence="2" type="ORF">J437_LFUL005496</name>
</gene>
<feature type="non-terminal residue" evidence="2">
    <location>
        <position position="357"/>
    </location>
</feature>
<feature type="region of interest" description="Disordered" evidence="1">
    <location>
        <begin position="1"/>
        <end position="44"/>
    </location>
</feature>
<evidence type="ECO:0000313" key="2">
    <source>
        <dbReference type="EMBL" id="KAG8226682.1"/>
    </source>
</evidence>
<name>A0A8K0K1Q6_LADFU</name>
<dbReference type="Proteomes" id="UP000792457">
    <property type="component" value="Unassembled WGS sequence"/>
</dbReference>
<evidence type="ECO:0000313" key="3">
    <source>
        <dbReference type="Proteomes" id="UP000792457"/>
    </source>
</evidence>
<feature type="compositionally biased region" description="Polar residues" evidence="1">
    <location>
        <begin position="20"/>
        <end position="33"/>
    </location>
</feature>
<reference evidence="2" key="2">
    <citation type="submission" date="2017-10" db="EMBL/GenBank/DDBJ databases">
        <title>Ladona fulva Genome sequencing and assembly.</title>
        <authorList>
            <person name="Murali S."/>
            <person name="Richards S."/>
            <person name="Bandaranaike D."/>
            <person name="Bellair M."/>
            <person name="Blankenburg K."/>
            <person name="Chao H."/>
            <person name="Dinh H."/>
            <person name="Doddapaneni H."/>
            <person name="Dugan-Rocha S."/>
            <person name="Elkadiri S."/>
            <person name="Gnanaolivu R."/>
            <person name="Hernandez B."/>
            <person name="Skinner E."/>
            <person name="Javaid M."/>
            <person name="Lee S."/>
            <person name="Li M."/>
            <person name="Ming W."/>
            <person name="Munidasa M."/>
            <person name="Muniz J."/>
            <person name="Nguyen L."/>
            <person name="Hughes D."/>
            <person name="Osuji N."/>
            <person name="Pu L.-L."/>
            <person name="Puazo M."/>
            <person name="Qu C."/>
            <person name="Quiroz J."/>
            <person name="Raj R."/>
            <person name="Weissenberger G."/>
            <person name="Xin Y."/>
            <person name="Zou X."/>
            <person name="Han Y."/>
            <person name="Worley K."/>
            <person name="Muzny D."/>
            <person name="Gibbs R."/>
        </authorList>
    </citation>
    <scope>NUCLEOTIDE SEQUENCE</scope>
    <source>
        <strain evidence="2">Sampled in the wild</strain>
    </source>
</reference>
<proteinExistence type="predicted"/>
<dbReference type="EMBL" id="KZ308293">
    <property type="protein sequence ID" value="KAG8226682.1"/>
    <property type="molecule type" value="Genomic_DNA"/>
</dbReference>
<feature type="non-terminal residue" evidence="2">
    <location>
        <position position="1"/>
    </location>
</feature>
<dbReference type="AlphaFoldDB" id="A0A8K0K1Q6"/>
<evidence type="ECO:0000256" key="1">
    <source>
        <dbReference type="SAM" id="MobiDB-lite"/>
    </source>
</evidence>
<comment type="caution">
    <text evidence="2">The sequence shown here is derived from an EMBL/GenBank/DDBJ whole genome shotgun (WGS) entry which is preliminary data.</text>
</comment>
<sequence length="357" mass="39611">TKSDEEDNYPGPGGDEESGLDSQRACTSDSELYSGSGKKAMQRSNRSFHYISSSRSTSPELPPNSPGGWILVGKEGEIQPLQVRPVMNNQFSIVHDRELLGHDPYALVKCCECLAFLVRDLAHITPYNFENCVHCLRTFVEASLNGNSTNAKIPSPEDEENIKKAKACILDCHIEQLITESKFLRLDSLLELVKALIFASHGPDGQGTTYDEDTTVFFLELLLKVVIQNRDRVGCIWQGVRDHIYSLVMGAAACERHFLMERSVVGLLRLAKALMRLEDMSPVVLQSLRMLLLLKPQTLSRISRQIAYGLFEILKTSAANIHSDTDWSIIFTLLECVGAGAHPPRIVGEIGRPVSGQ</sequence>
<accession>A0A8K0K1Q6</accession>
<reference evidence="2" key="1">
    <citation type="submission" date="2013-04" db="EMBL/GenBank/DDBJ databases">
        <authorList>
            <person name="Qu J."/>
            <person name="Murali S.C."/>
            <person name="Bandaranaike D."/>
            <person name="Bellair M."/>
            <person name="Blankenburg K."/>
            <person name="Chao H."/>
            <person name="Dinh H."/>
            <person name="Doddapaneni H."/>
            <person name="Downs B."/>
            <person name="Dugan-Rocha S."/>
            <person name="Elkadiri S."/>
            <person name="Gnanaolivu R.D."/>
            <person name="Hernandez B."/>
            <person name="Javaid M."/>
            <person name="Jayaseelan J.C."/>
            <person name="Lee S."/>
            <person name="Li M."/>
            <person name="Ming W."/>
            <person name="Munidasa M."/>
            <person name="Muniz J."/>
            <person name="Nguyen L."/>
            <person name="Ongeri F."/>
            <person name="Osuji N."/>
            <person name="Pu L.-L."/>
            <person name="Puazo M."/>
            <person name="Qu C."/>
            <person name="Quiroz J."/>
            <person name="Raj R."/>
            <person name="Weissenberger G."/>
            <person name="Xin Y."/>
            <person name="Zou X."/>
            <person name="Han Y."/>
            <person name="Richards S."/>
            <person name="Worley K."/>
            <person name="Muzny D."/>
            <person name="Gibbs R."/>
        </authorList>
    </citation>
    <scope>NUCLEOTIDE SEQUENCE</scope>
    <source>
        <strain evidence="2">Sampled in the wild</strain>
    </source>
</reference>
<organism evidence="2 3">
    <name type="scientific">Ladona fulva</name>
    <name type="common">Scarce chaser dragonfly</name>
    <name type="synonym">Libellula fulva</name>
    <dbReference type="NCBI Taxonomy" id="123851"/>
    <lineage>
        <taxon>Eukaryota</taxon>
        <taxon>Metazoa</taxon>
        <taxon>Ecdysozoa</taxon>
        <taxon>Arthropoda</taxon>
        <taxon>Hexapoda</taxon>
        <taxon>Insecta</taxon>
        <taxon>Pterygota</taxon>
        <taxon>Palaeoptera</taxon>
        <taxon>Odonata</taxon>
        <taxon>Epiprocta</taxon>
        <taxon>Anisoptera</taxon>
        <taxon>Libelluloidea</taxon>
        <taxon>Libellulidae</taxon>
        <taxon>Ladona</taxon>
    </lineage>
</organism>
<protein>
    <submittedName>
        <fullName evidence="2">Uncharacterized protein</fullName>
    </submittedName>
</protein>
<keyword evidence="3" id="KW-1185">Reference proteome</keyword>
<feature type="compositionally biased region" description="Acidic residues" evidence="1">
    <location>
        <begin position="1"/>
        <end position="19"/>
    </location>
</feature>